<sequence>MKHPLTQKRWQTIITNQIPKQPFFYGVKTTHIFCRPNCPSKTPKRENVVIFANSDEALIQGFRPCKRCLPTGNKLPNDLWVTEIKQYLADNYQQHLSLEKIAADCHGSVSNLQRTFAKATGISPTSYLQQIRLKHAKELLQETDYSIKTIAARCGFNSDTYFNTCFKESFTQTPQQFRQA</sequence>
<gene>
    <name evidence="8" type="ORF">FD29_GL001871</name>
</gene>
<dbReference type="Gene3D" id="1.10.10.60">
    <property type="entry name" value="Homeodomain-like"/>
    <property type="match status" value="2"/>
</dbReference>
<name>A0A0R1QNH8_9LACO</name>
<evidence type="ECO:0000256" key="5">
    <source>
        <dbReference type="ARBA" id="ARBA00023159"/>
    </source>
</evidence>
<protein>
    <submittedName>
        <fullName evidence="8">Putative ada regulatory protein</fullName>
    </submittedName>
</protein>
<dbReference type="InterPro" id="IPR016220">
    <property type="entry name" value="Me-P-triester_DNA_alkyl-Trfase"/>
</dbReference>
<organism evidence="8 9">
    <name type="scientific">Companilactobacillus mindensis DSM 14500</name>
    <dbReference type="NCBI Taxonomy" id="1423770"/>
    <lineage>
        <taxon>Bacteria</taxon>
        <taxon>Bacillati</taxon>
        <taxon>Bacillota</taxon>
        <taxon>Bacilli</taxon>
        <taxon>Lactobacillales</taxon>
        <taxon>Lactobacillaceae</taxon>
        <taxon>Companilactobacillus</taxon>
    </lineage>
</organism>
<evidence type="ECO:0000256" key="6">
    <source>
        <dbReference type="ARBA" id="ARBA00023163"/>
    </source>
</evidence>
<dbReference type="GO" id="GO:0043565">
    <property type="term" value="F:sequence-specific DNA binding"/>
    <property type="evidence" value="ECO:0007669"/>
    <property type="project" value="InterPro"/>
</dbReference>
<comment type="caution">
    <text evidence="8">The sequence shown here is derived from an EMBL/GenBank/DDBJ whole genome shotgun (WGS) entry which is preliminary data.</text>
</comment>
<dbReference type="Pfam" id="PF02805">
    <property type="entry name" value="Ada_Zn_binding"/>
    <property type="match status" value="1"/>
</dbReference>
<keyword evidence="3" id="KW-0805">Transcription regulation</keyword>
<dbReference type="Proteomes" id="UP000050872">
    <property type="component" value="Unassembled WGS sequence"/>
</dbReference>
<evidence type="ECO:0000256" key="3">
    <source>
        <dbReference type="ARBA" id="ARBA00023015"/>
    </source>
</evidence>
<dbReference type="SMART" id="SM00342">
    <property type="entry name" value="HTH_ARAC"/>
    <property type="match status" value="1"/>
</dbReference>
<evidence type="ECO:0000313" key="9">
    <source>
        <dbReference type="Proteomes" id="UP000050872"/>
    </source>
</evidence>
<dbReference type="STRING" id="1423770.FD29_GL001871"/>
<proteinExistence type="predicted"/>
<evidence type="ECO:0000259" key="7">
    <source>
        <dbReference type="PROSITE" id="PS01124"/>
    </source>
</evidence>
<dbReference type="InterPro" id="IPR018060">
    <property type="entry name" value="HTH_AraC"/>
</dbReference>
<keyword evidence="2" id="KW-0808">Transferase</keyword>
<dbReference type="PIRSF" id="PIRSF000408">
    <property type="entry name" value="Alkyltransferas_AdaA"/>
    <property type="match status" value="1"/>
</dbReference>
<keyword evidence="5" id="KW-0010">Activator</keyword>
<dbReference type="GO" id="GO:0008270">
    <property type="term" value="F:zinc ion binding"/>
    <property type="evidence" value="ECO:0007669"/>
    <property type="project" value="InterPro"/>
</dbReference>
<dbReference type="PRINTS" id="PR00032">
    <property type="entry name" value="HTHARAC"/>
</dbReference>
<dbReference type="GO" id="GO:0032259">
    <property type="term" value="P:methylation"/>
    <property type="evidence" value="ECO:0007669"/>
    <property type="project" value="UniProtKB-KW"/>
</dbReference>
<keyword evidence="4" id="KW-0238">DNA-binding</keyword>
<feature type="domain" description="HTH araC/xylS-type" evidence="7">
    <location>
        <begin position="82"/>
        <end position="180"/>
    </location>
</feature>
<accession>A0A0R1QNH8</accession>
<dbReference type="GO" id="GO:0003700">
    <property type="term" value="F:DNA-binding transcription factor activity"/>
    <property type="evidence" value="ECO:0007669"/>
    <property type="project" value="InterPro"/>
</dbReference>
<dbReference type="PATRIC" id="fig|1423770.3.peg.1922"/>
<dbReference type="GO" id="GO:0006281">
    <property type="term" value="P:DNA repair"/>
    <property type="evidence" value="ECO:0007669"/>
    <property type="project" value="InterPro"/>
</dbReference>
<evidence type="ECO:0000256" key="2">
    <source>
        <dbReference type="ARBA" id="ARBA00022603"/>
    </source>
</evidence>
<evidence type="ECO:0000313" key="8">
    <source>
        <dbReference type="EMBL" id="KRL45870.1"/>
    </source>
</evidence>
<dbReference type="InterPro" id="IPR009057">
    <property type="entry name" value="Homeodomain-like_sf"/>
</dbReference>
<dbReference type="Pfam" id="PF12833">
    <property type="entry name" value="HTH_18"/>
    <property type="match status" value="1"/>
</dbReference>
<dbReference type="InterPro" id="IPR035451">
    <property type="entry name" value="Ada-like_dom_sf"/>
</dbReference>
<keyword evidence="9" id="KW-1185">Reference proteome</keyword>
<keyword evidence="2" id="KW-0489">Methyltransferase</keyword>
<dbReference type="EMBL" id="AZEZ01000004">
    <property type="protein sequence ID" value="KRL45870.1"/>
    <property type="molecule type" value="Genomic_DNA"/>
</dbReference>
<evidence type="ECO:0000256" key="4">
    <source>
        <dbReference type="ARBA" id="ARBA00023125"/>
    </source>
</evidence>
<dbReference type="AlphaFoldDB" id="A0A0R1QNH8"/>
<comment type="cofactor">
    <cofactor evidence="1">
        <name>Zn(2+)</name>
        <dbReference type="ChEBI" id="CHEBI:29105"/>
    </cofactor>
</comment>
<dbReference type="SUPFAM" id="SSF46689">
    <property type="entry name" value="Homeodomain-like"/>
    <property type="match status" value="2"/>
</dbReference>
<dbReference type="RefSeq" id="WP_057887103.1">
    <property type="nucleotide sequence ID" value="NZ_AZEZ01000004.1"/>
</dbReference>
<dbReference type="SUPFAM" id="SSF57884">
    <property type="entry name" value="Ada DNA repair protein, N-terminal domain (N-Ada 10)"/>
    <property type="match status" value="1"/>
</dbReference>
<dbReference type="PANTHER" id="PTHR43280:SF28">
    <property type="entry name" value="HTH-TYPE TRANSCRIPTIONAL ACTIVATOR RHAS"/>
    <property type="match status" value="1"/>
</dbReference>
<dbReference type="PANTHER" id="PTHR43280">
    <property type="entry name" value="ARAC-FAMILY TRANSCRIPTIONAL REGULATOR"/>
    <property type="match status" value="1"/>
</dbReference>
<dbReference type="Gene3D" id="3.40.10.10">
    <property type="entry name" value="DNA Methylphosphotriester Repair Domain"/>
    <property type="match status" value="1"/>
</dbReference>
<dbReference type="InterPro" id="IPR020449">
    <property type="entry name" value="Tscrpt_reg_AraC-type_HTH"/>
</dbReference>
<reference evidence="8 9" key="1">
    <citation type="journal article" date="2015" name="Genome Announc.">
        <title>Expanding the biotechnology potential of lactobacilli through comparative genomics of 213 strains and associated genera.</title>
        <authorList>
            <person name="Sun Z."/>
            <person name="Harris H.M."/>
            <person name="McCann A."/>
            <person name="Guo C."/>
            <person name="Argimon S."/>
            <person name="Zhang W."/>
            <person name="Yang X."/>
            <person name="Jeffery I.B."/>
            <person name="Cooney J.C."/>
            <person name="Kagawa T.F."/>
            <person name="Liu W."/>
            <person name="Song Y."/>
            <person name="Salvetti E."/>
            <person name="Wrobel A."/>
            <person name="Rasinkangas P."/>
            <person name="Parkhill J."/>
            <person name="Rea M.C."/>
            <person name="O'Sullivan O."/>
            <person name="Ritari J."/>
            <person name="Douillard F.P."/>
            <person name="Paul Ross R."/>
            <person name="Yang R."/>
            <person name="Briner A.E."/>
            <person name="Felis G.E."/>
            <person name="de Vos W.M."/>
            <person name="Barrangou R."/>
            <person name="Klaenhammer T.R."/>
            <person name="Caufield P.W."/>
            <person name="Cui Y."/>
            <person name="Zhang H."/>
            <person name="O'Toole P.W."/>
        </authorList>
    </citation>
    <scope>NUCLEOTIDE SEQUENCE [LARGE SCALE GENOMIC DNA]</scope>
    <source>
        <strain evidence="8 9">DSM 14500</strain>
    </source>
</reference>
<keyword evidence="6" id="KW-0804">Transcription</keyword>
<dbReference type="OrthoDB" id="9802228at2"/>
<dbReference type="InterPro" id="IPR004026">
    <property type="entry name" value="Ada_DNA_repair_Zn-bd"/>
</dbReference>
<dbReference type="PROSITE" id="PS01124">
    <property type="entry name" value="HTH_ARAC_FAMILY_2"/>
    <property type="match status" value="1"/>
</dbReference>
<dbReference type="GO" id="GO:0008168">
    <property type="term" value="F:methyltransferase activity"/>
    <property type="evidence" value="ECO:0007669"/>
    <property type="project" value="UniProtKB-KW"/>
</dbReference>
<evidence type="ECO:0000256" key="1">
    <source>
        <dbReference type="ARBA" id="ARBA00001947"/>
    </source>
</evidence>